<dbReference type="EMBL" id="ML145136">
    <property type="protein sequence ID" value="TBU57486.1"/>
    <property type="molecule type" value="Genomic_DNA"/>
</dbReference>
<sequence>MRRSFDTLRMFPGRCRPRNLAGPRSTGLRQHVLIGQRWTVALCSVRIPRMALCKRRPFQPDCLSLNPSHLSSPTLRLTCVSCLRHPQSLANCSSFASALRKSAMDFPERLVSVLMIHITSDSHGESTVVYTHQTAVVRVRRAYLRVFAPPSGTGKGDPGGA</sequence>
<dbReference type="AlphaFoldDB" id="A0A4Q9PSS2"/>
<organism evidence="1 2">
    <name type="scientific">Dichomitus squalens</name>
    <dbReference type="NCBI Taxonomy" id="114155"/>
    <lineage>
        <taxon>Eukaryota</taxon>
        <taxon>Fungi</taxon>
        <taxon>Dikarya</taxon>
        <taxon>Basidiomycota</taxon>
        <taxon>Agaricomycotina</taxon>
        <taxon>Agaricomycetes</taxon>
        <taxon>Polyporales</taxon>
        <taxon>Polyporaceae</taxon>
        <taxon>Dichomitus</taxon>
    </lineage>
</organism>
<evidence type="ECO:0000313" key="2">
    <source>
        <dbReference type="Proteomes" id="UP000292082"/>
    </source>
</evidence>
<keyword evidence="2" id="KW-1185">Reference proteome</keyword>
<accession>A0A4Q9PSS2</accession>
<protein>
    <submittedName>
        <fullName evidence="1">Uncharacterized protein</fullName>
    </submittedName>
</protein>
<name>A0A4Q9PSS2_9APHY</name>
<evidence type="ECO:0000313" key="1">
    <source>
        <dbReference type="EMBL" id="TBU57486.1"/>
    </source>
</evidence>
<proteinExistence type="predicted"/>
<dbReference type="Proteomes" id="UP000292082">
    <property type="component" value="Unassembled WGS sequence"/>
</dbReference>
<reference evidence="1 2" key="1">
    <citation type="submission" date="2019-01" db="EMBL/GenBank/DDBJ databases">
        <title>Draft genome sequences of three monokaryotic isolates of the white-rot basidiomycete fungus Dichomitus squalens.</title>
        <authorList>
            <consortium name="DOE Joint Genome Institute"/>
            <person name="Lopez S.C."/>
            <person name="Andreopoulos B."/>
            <person name="Pangilinan J."/>
            <person name="Lipzen A."/>
            <person name="Riley R."/>
            <person name="Ahrendt S."/>
            <person name="Ng V."/>
            <person name="Barry K."/>
            <person name="Daum C."/>
            <person name="Grigoriev I.V."/>
            <person name="Hilden K.S."/>
            <person name="Makela M.R."/>
            <person name="de Vries R.P."/>
        </authorList>
    </citation>
    <scope>NUCLEOTIDE SEQUENCE [LARGE SCALE GENOMIC DNA]</scope>
    <source>
        <strain evidence="1 2">CBS 464.89</strain>
    </source>
</reference>
<gene>
    <name evidence="1" type="ORF">BD310DRAFT_546009</name>
</gene>